<sequence>MKDEISSNLNDGDLGSLNSFRFSIWVSFSNPSDFMFFPDFGYLKNMVGDLEDGLPFNITPLGFSLNPKISCSF</sequence>
<gene>
    <name evidence="1" type="ORF">CDL12_27564</name>
</gene>
<dbReference type="AlphaFoldDB" id="A0A2G9G3P4"/>
<dbReference type="Proteomes" id="UP000231279">
    <property type="component" value="Unassembled WGS sequence"/>
</dbReference>
<evidence type="ECO:0000313" key="2">
    <source>
        <dbReference type="Proteomes" id="UP000231279"/>
    </source>
</evidence>
<keyword evidence="2" id="KW-1185">Reference proteome</keyword>
<accession>A0A2G9G3P4</accession>
<protein>
    <submittedName>
        <fullName evidence="1">Uncharacterized protein</fullName>
    </submittedName>
</protein>
<comment type="caution">
    <text evidence="1">The sequence shown here is derived from an EMBL/GenBank/DDBJ whole genome shotgun (WGS) entry which is preliminary data.</text>
</comment>
<evidence type="ECO:0000313" key="1">
    <source>
        <dbReference type="EMBL" id="PIM99935.1"/>
    </source>
</evidence>
<dbReference type="EMBL" id="NKXS01007271">
    <property type="protein sequence ID" value="PIM99935.1"/>
    <property type="molecule type" value="Genomic_DNA"/>
</dbReference>
<name>A0A2G9G3P4_9LAMI</name>
<organism evidence="1 2">
    <name type="scientific">Handroanthus impetiginosus</name>
    <dbReference type="NCBI Taxonomy" id="429701"/>
    <lineage>
        <taxon>Eukaryota</taxon>
        <taxon>Viridiplantae</taxon>
        <taxon>Streptophyta</taxon>
        <taxon>Embryophyta</taxon>
        <taxon>Tracheophyta</taxon>
        <taxon>Spermatophyta</taxon>
        <taxon>Magnoliopsida</taxon>
        <taxon>eudicotyledons</taxon>
        <taxon>Gunneridae</taxon>
        <taxon>Pentapetalae</taxon>
        <taxon>asterids</taxon>
        <taxon>lamiids</taxon>
        <taxon>Lamiales</taxon>
        <taxon>Bignoniaceae</taxon>
        <taxon>Crescentiina</taxon>
        <taxon>Tabebuia alliance</taxon>
        <taxon>Handroanthus</taxon>
    </lineage>
</organism>
<reference evidence="2" key="1">
    <citation type="journal article" date="2018" name="Gigascience">
        <title>Genome assembly of the Pink Ipe (Handroanthus impetiginosus, Bignoniaceae), a highly valued, ecologically keystone Neotropical timber forest tree.</title>
        <authorList>
            <person name="Silva-Junior O.B."/>
            <person name="Grattapaglia D."/>
            <person name="Novaes E."/>
            <person name="Collevatti R.G."/>
        </authorList>
    </citation>
    <scope>NUCLEOTIDE SEQUENCE [LARGE SCALE GENOMIC DNA]</scope>
    <source>
        <strain evidence="2">cv. UFG-1</strain>
    </source>
</reference>
<proteinExistence type="predicted"/>